<reference evidence="1" key="1">
    <citation type="submission" date="2016-11" db="EMBL/GenBank/DDBJ databases">
        <authorList>
            <person name="Jaros S."/>
            <person name="Januszkiewicz K."/>
            <person name="Wedrychowicz H."/>
        </authorList>
    </citation>
    <scope>NUCLEOTIDE SEQUENCE</scope>
    <source>
        <strain evidence="1">ACA-DC 565</strain>
    </source>
</reference>
<dbReference type="EMBL" id="LT634362">
    <property type="protein sequence ID" value="SFZ87198.1"/>
    <property type="molecule type" value="Genomic_DNA"/>
</dbReference>
<organism evidence="1">
    <name type="scientific">Loigolactobacillus rennini</name>
    <dbReference type="NCBI Taxonomy" id="238013"/>
    <lineage>
        <taxon>Bacteria</taxon>
        <taxon>Bacillati</taxon>
        <taxon>Bacillota</taxon>
        <taxon>Bacilli</taxon>
        <taxon>Lactobacillales</taxon>
        <taxon>Lactobacillaceae</taxon>
        <taxon>Loigolactobacillus</taxon>
    </lineage>
</organism>
<sequence>MQLLKTTLKVMATGTLIVAGVVIGGTVLAAKGIDHLGDDLNDKLH</sequence>
<protein>
    <submittedName>
        <fullName evidence="1">Uncharacterized protein</fullName>
    </submittedName>
</protein>
<dbReference type="AlphaFoldDB" id="A0A1K2I622"/>
<accession>A0A1K2I622</accession>
<proteinExistence type="predicted"/>
<name>A0A1K2I622_9LACO</name>
<evidence type="ECO:0000313" key="1">
    <source>
        <dbReference type="EMBL" id="SFZ87198.1"/>
    </source>
</evidence>
<gene>
    <name evidence="1" type="ORF">LREN565_0311</name>
</gene>